<keyword evidence="4" id="KW-1185">Reference proteome</keyword>
<dbReference type="InterPro" id="IPR004360">
    <property type="entry name" value="Glyas_Fos-R_dOase_dom"/>
</dbReference>
<reference evidence="3 4" key="1">
    <citation type="submission" date="2018-05" db="EMBL/GenBank/DDBJ databases">
        <title>Genomic Encyclopedia of Type Strains, Phase IV (KMG-IV): sequencing the most valuable type-strain genomes for metagenomic binning, comparative biology and taxonomic classification.</title>
        <authorList>
            <person name="Goeker M."/>
        </authorList>
    </citation>
    <scope>NUCLEOTIDE SEQUENCE [LARGE SCALE GENOMIC DNA]</scope>
    <source>
        <strain evidence="3 4">DSM 19792</strain>
    </source>
</reference>
<dbReference type="GO" id="GO:0004493">
    <property type="term" value="F:methylmalonyl-CoA epimerase activity"/>
    <property type="evidence" value="ECO:0007669"/>
    <property type="project" value="TreeGrafter"/>
</dbReference>
<dbReference type="InterPro" id="IPR051785">
    <property type="entry name" value="MMCE/EMCE_epimerase"/>
</dbReference>
<dbReference type="Pfam" id="PF00903">
    <property type="entry name" value="Glyoxalase"/>
    <property type="match status" value="1"/>
</dbReference>
<gene>
    <name evidence="3" type="ORF">DFR42_1325</name>
</gene>
<dbReference type="AlphaFoldDB" id="A0A318IMS2"/>
<dbReference type="PANTHER" id="PTHR43048">
    <property type="entry name" value="METHYLMALONYL-COA EPIMERASE"/>
    <property type="match status" value="1"/>
</dbReference>
<evidence type="ECO:0000259" key="2">
    <source>
        <dbReference type="PROSITE" id="PS51819"/>
    </source>
</evidence>
<comment type="caution">
    <text evidence="3">The sequence shown here is derived from an EMBL/GenBank/DDBJ whole genome shotgun (WGS) entry which is preliminary data.</text>
</comment>
<evidence type="ECO:0000256" key="1">
    <source>
        <dbReference type="ARBA" id="ARBA00022723"/>
    </source>
</evidence>
<dbReference type="InterPro" id="IPR029068">
    <property type="entry name" value="Glyas_Bleomycin-R_OHBP_Dase"/>
</dbReference>
<keyword evidence="1" id="KW-0479">Metal-binding</keyword>
<dbReference type="EMBL" id="QJKB01000032">
    <property type="protein sequence ID" value="PXX33694.1"/>
    <property type="molecule type" value="Genomic_DNA"/>
</dbReference>
<dbReference type="SUPFAM" id="SSF54593">
    <property type="entry name" value="Glyoxalase/Bleomycin resistance protein/Dihydroxybiphenyl dioxygenase"/>
    <property type="match status" value="1"/>
</dbReference>
<feature type="domain" description="VOC" evidence="2">
    <location>
        <begin position="17"/>
        <end position="145"/>
    </location>
</feature>
<dbReference type="PROSITE" id="PS51819">
    <property type="entry name" value="VOC"/>
    <property type="match status" value="1"/>
</dbReference>
<name>A0A318IMS2_9BURK</name>
<dbReference type="RefSeq" id="WP_110258526.1">
    <property type="nucleotide sequence ID" value="NZ_QJKB01000032.1"/>
</dbReference>
<dbReference type="GO" id="GO:0046872">
    <property type="term" value="F:metal ion binding"/>
    <property type="evidence" value="ECO:0007669"/>
    <property type="project" value="UniProtKB-KW"/>
</dbReference>
<keyword evidence="3" id="KW-0560">Oxidoreductase</keyword>
<sequence>MSNIKNEDCPKMAKFNRIDHIAIAVTDLDQSIDFFTSMLGFTLSCRRVIHGLKTGMVSAELEHNGIKFVLCQGTEPESQVSKLIENYGPGVAHIAFAVDDVEEAAFILKNRSLTFDTTVIKGAGLKQIFSSRDGNTGLSFEFIERTGEDNFTEENIHELFTQLEKQGTY</sequence>
<proteinExistence type="predicted"/>
<evidence type="ECO:0000313" key="4">
    <source>
        <dbReference type="Proteomes" id="UP000247792"/>
    </source>
</evidence>
<dbReference type="Proteomes" id="UP000247792">
    <property type="component" value="Unassembled WGS sequence"/>
</dbReference>
<dbReference type="GO" id="GO:0051213">
    <property type="term" value="F:dioxygenase activity"/>
    <property type="evidence" value="ECO:0007669"/>
    <property type="project" value="UniProtKB-KW"/>
</dbReference>
<dbReference type="PANTHER" id="PTHR43048:SF3">
    <property type="entry name" value="METHYLMALONYL-COA EPIMERASE, MITOCHONDRIAL"/>
    <property type="match status" value="1"/>
</dbReference>
<dbReference type="GO" id="GO:0046491">
    <property type="term" value="P:L-methylmalonyl-CoA metabolic process"/>
    <property type="evidence" value="ECO:0007669"/>
    <property type="project" value="TreeGrafter"/>
</dbReference>
<organism evidence="3 4">
    <name type="scientific">Undibacterium pigrum</name>
    <dbReference type="NCBI Taxonomy" id="401470"/>
    <lineage>
        <taxon>Bacteria</taxon>
        <taxon>Pseudomonadati</taxon>
        <taxon>Pseudomonadota</taxon>
        <taxon>Betaproteobacteria</taxon>
        <taxon>Burkholderiales</taxon>
        <taxon>Oxalobacteraceae</taxon>
        <taxon>Undibacterium</taxon>
    </lineage>
</organism>
<keyword evidence="3" id="KW-0223">Dioxygenase</keyword>
<dbReference type="OrthoDB" id="9788468at2"/>
<accession>A0A318IMS2</accession>
<protein>
    <submittedName>
        <fullName evidence="3">Glyoxalase/bleomycin resistance protein/dioxygenase superfamily protein</fullName>
    </submittedName>
</protein>
<dbReference type="Gene3D" id="3.10.180.10">
    <property type="entry name" value="2,3-Dihydroxybiphenyl 1,2-Dioxygenase, domain 1"/>
    <property type="match status" value="1"/>
</dbReference>
<dbReference type="InterPro" id="IPR037523">
    <property type="entry name" value="VOC_core"/>
</dbReference>
<evidence type="ECO:0000313" key="3">
    <source>
        <dbReference type="EMBL" id="PXX33694.1"/>
    </source>
</evidence>